<evidence type="ECO:0000256" key="2">
    <source>
        <dbReference type="SAM" id="Phobius"/>
    </source>
</evidence>
<feature type="transmembrane region" description="Helical" evidence="2">
    <location>
        <begin position="88"/>
        <end position="109"/>
    </location>
</feature>
<keyword evidence="2" id="KW-0812">Transmembrane</keyword>
<evidence type="ECO:0000256" key="1">
    <source>
        <dbReference type="SAM" id="MobiDB-lite"/>
    </source>
</evidence>
<organism evidence="4 5">
    <name type="scientific">Natronosalvus rutilus</name>
    <dbReference type="NCBI Taxonomy" id="2953753"/>
    <lineage>
        <taxon>Archaea</taxon>
        <taxon>Methanobacteriati</taxon>
        <taxon>Methanobacteriota</taxon>
        <taxon>Stenosarchaea group</taxon>
        <taxon>Halobacteria</taxon>
        <taxon>Halobacteriales</taxon>
        <taxon>Natrialbaceae</taxon>
        <taxon>Natronosalvus</taxon>
    </lineage>
</organism>
<evidence type="ECO:0000313" key="4">
    <source>
        <dbReference type="EMBL" id="UTF53558.1"/>
    </source>
</evidence>
<feature type="compositionally biased region" description="Low complexity" evidence="1">
    <location>
        <begin position="1"/>
        <end position="11"/>
    </location>
</feature>
<gene>
    <name evidence="4" type="ORF">NGM29_17605</name>
</gene>
<dbReference type="AlphaFoldDB" id="A0A9E7NAU4"/>
<protein>
    <submittedName>
        <fullName evidence="4">SPW repeat protein</fullName>
    </submittedName>
</protein>
<evidence type="ECO:0000313" key="5">
    <source>
        <dbReference type="Proteomes" id="UP001056855"/>
    </source>
</evidence>
<accession>A0A9E7NAU4</accession>
<keyword evidence="2" id="KW-1133">Transmembrane helix</keyword>
<keyword evidence="5" id="KW-1185">Reference proteome</keyword>
<dbReference type="Pfam" id="PF03779">
    <property type="entry name" value="SPW"/>
    <property type="match status" value="1"/>
</dbReference>
<name>A0A9E7NAU4_9EURY</name>
<feature type="transmembrane region" description="Helical" evidence="2">
    <location>
        <begin position="115"/>
        <end position="135"/>
    </location>
</feature>
<dbReference type="RefSeq" id="WP_254158084.1">
    <property type="nucleotide sequence ID" value="NZ_CP100355.1"/>
</dbReference>
<evidence type="ECO:0000259" key="3">
    <source>
        <dbReference type="Pfam" id="PF03779"/>
    </source>
</evidence>
<proteinExistence type="predicted"/>
<sequence length="153" mass="15875">MSDSPRGSTDATADDRTTRTGARGDASGQKWLSGFVSLIGLWIAVSPFVYEAAETAIWNNVLVGASIFLLAGYNYYRIQTAHPSSTPATSLVTILGLWLLLSPFVLAYGTDSGGAYWSTIVSGALTALLAGYVAYAGSRTPTSAGADAAEGAR</sequence>
<feature type="region of interest" description="Disordered" evidence="1">
    <location>
        <begin position="1"/>
        <end position="26"/>
    </location>
</feature>
<dbReference type="InterPro" id="IPR005530">
    <property type="entry name" value="SPW"/>
</dbReference>
<dbReference type="KEGG" id="sawl:NGM29_17605"/>
<dbReference type="Proteomes" id="UP001056855">
    <property type="component" value="Chromosome"/>
</dbReference>
<feature type="transmembrane region" description="Helical" evidence="2">
    <location>
        <begin position="31"/>
        <end position="50"/>
    </location>
</feature>
<dbReference type="GeneID" id="73291901"/>
<reference evidence="4" key="1">
    <citation type="submission" date="2022-06" db="EMBL/GenBank/DDBJ databases">
        <title>Diverse halophilic archaea isolated from saline environments.</title>
        <authorList>
            <person name="Cui H.-L."/>
        </authorList>
    </citation>
    <scope>NUCLEOTIDE SEQUENCE</scope>
    <source>
        <strain evidence="4">WLHS1</strain>
    </source>
</reference>
<keyword evidence="2" id="KW-0472">Membrane</keyword>
<feature type="transmembrane region" description="Helical" evidence="2">
    <location>
        <begin position="56"/>
        <end position="76"/>
    </location>
</feature>
<dbReference type="EMBL" id="CP100355">
    <property type="protein sequence ID" value="UTF53558.1"/>
    <property type="molecule type" value="Genomic_DNA"/>
</dbReference>
<feature type="domain" description="SPW repeat-containing integral membrane" evidence="3">
    <location>
        <begin position="31"/>
        <end position="130"/>
    </location>
</feature>